<proteinExistence type="predicted"/>
<accession>A0A914DCN3</accession>
<dbReference type="WBParaSite" id="ACRNAN_scaffold23374.g6834.t1">
    <property type="protein sequence ID" value="ACRNAN_scaffold23374.g6834.t1"/>
    <property type="gene ID" value="ACRNAN_scaffold23374.g6834"/>
</dbReference>
<dbReference type="AlphaFoldDB" id="A0A914DCN3"/>
<evidence type="ECO:0000313" key="1">
    <source>
        <dbReference type="Proteomes" id="UP000887540"/>
    </source>
</evidence>
<dbReference type="Proteomes" id="UP000887540">
    <property type="component" value="Unplaced"/>
</dbReference>
<sequence>MIRQMLDLKDESPWLKSVSKSNWYIVSVTLNVPVDIQGHLGKTLTGFISLRICPKIRINEEGYSAVARR</sequence>
<keyword evidence="1" id="KW-1185">Reference proteome</keyword>
<name>A0A914DCN3_9BILA</name>
<reference evidence="2" key="1">
    <citation type="submission" date="2022-11" db="UniProtKB">
        <authorList>
            <consortium name="WormBaseParasite"/>
        </authorList>
    </citation>
    <scope>IDENTIFICATION</scope>
</reference>
<evidence type="ECO:0000313" key="2">
    <source>
        <dbReference type="WBParaSite" id="ACRNAN_scaffold23374.g6834.t1"/>
    </source>
</evidence>
<organism evidence="1 2">
    <name type="scientific">Acrobeloides nanus</name>
    <dbReference type="NCBI Taxonomy" id="290746"/>
    <lineage>
        <taxon>Eukaryota</taxon>
        <taxon>Metazoa</taxon>
        <taxon>Ecdysozoa</taxon>
        <taxon>Nematoda</taxon>
        <taxon>Chromadorea</taxon>
        <taxon>Rhabditida</taxon>
        <taxon>Tylenchina</taxon>
        <taxon>Cephalobomorpha</taxon>
        <taxon>Cephaloboidea</taxon>
        <taxon>Cephalobidae</taxon>
        <taxon>Acrobeloides</taxon>
    </lineage>
</organism>
<protein>
    <submittedName>
        <fullName evidence="2">Uncharacterized protein</fullName>
    </submittedName>
</protein>